<accession>A0A922C9M8</accession>
<keyword evidence="3" id="KW-1185">Reference proteome</keyword>
<dbReference type="EMBL" id="JH668281">
    <property type="protein sequence ID" value="KAG6440645.1"/>
    <property type="molecule type" value="Genomic_DNA"/>
</dbReference>
<protein>
    <submittedName>
        <fullName evidence="2">Uncharacterized protein</fullName>
    </submittedName>
</protein>
<keyword evidence="1" id="KW-0812">Transmembrane</keyword>
<dbReference type="Proteomes" id="UP000791440">
    <property type="component" value="Unassembled WGS sequence"/>
</dbReference>
<evidence type="ECO:0000313" key="3">
    <source>
        <dbReference type="Proteomes" id="UP000791440"/>
    </source>
</evidence>
<dbReference type="PANTHER" id="PTHR46953">
    <property type="entry name" value="G-PROTEIN COUPLED RECEPTOR MTH-LIKE 1-RELATED"/>
    <property type="match status" value="1"/>
</dbReference>
<keyword evidence="1" id="KW-1133">Transmembrane helix</keyword>
<reference evidence="2" key="1">
    <citation type="journal article" date="2016" name="Insect Biochem. Mol. Biol.">
        <title>Multifaceted biological insights from a draft genome sequence of the tobacco hornworm moth, Manduca sexta.</title>
        <authorList>
            <person name="Kanost M.R."/>
            <person name="Arrese E.L."/>
            <person name="Cao X."/>
            <person name="Chen Y.R."/>
            <person name="Chellapilla S."/>
            <person name="Goldsmith M.R."/>
            <person name="Grosse-Wilde E."/>
            <person name="Heckel D.G."/>
            <person name="Herndon N."/>
            <person name="Jiang H."/>
            <person name="Papanicolaou A."/>
            <person name="Qu J."/>
            <person name="Soulages J.L."/>
            <person name="Vogel H."/>
            <person name="Walters J."/>
            <person name="Waterhouse R.M."/>
            <person name="Ahn S.J."/>
            <person name="Almeida F.C."/>
            <person name="An C."/>
            <person name="Aqrawi P."/>
            <person name="Bretschneider A."/>
            <person name="Bryant W.B."/>
            <person name="Bucks S."/>
            <person name="Chao H."/>
            <person name="Chevignon G."/>
            <person name="Christen J.M."/>
            <person name="Clarke D.F."/>
            <person name="Dittmer N.T."/>
            <person name="Ferguson L.C.F."/>
            <person name="Garavelou S."/>
            <person name="Gordon K.H.J."/>
            <person name="Gunaratna R.T."/>
            <person name="Han Y."/>
            <person name="Hauser F."/>
            <person name="He Y."/>
            <person name="Heidel-Fischer H."/>
            <person name="Hirsh A."/>
            <person name="Hu Y."/>
            <person name="Jiang H."/>
            <person name="Kalra D."/>
            <person name="Klinner C."/>
            <person name="Konig C."/>
            <person name="Kovar C."/>
            <person name="Kroll A.R."/>
            <person name="Kuwar S.S."/>
            <person name="Lee S.L."/>
            <person name="Lehman R."/>
            <person name="Li K."/>
            <person name="Li Z."/>
            <person name="Liang H."/>
            <person name="Lovelace S."/>
            <person name="Lu Z."/>
            <person name="Mansfield J.H."/>
            <person name="McCulloch K.J."/>
            <person name="Mathew T."/>
            <person name="Morton B."/>
            <person name="Muzny D.M."/>
            <person name="Neunemann D."/>
            <person name="Ongeri F."/>
            <person name="Pauchet Y."/>
            <person name="Pu L.L."/>
            <person name="Pyrousis I."/>
            <person name="Rao X.J."/>
            <person name="Redding A."/>
            <person name="Roesel C."/>
            <person name="Sanchez-Gracia A."/>
            <person name="Schaack S."/>
            <person name="Shukla A."/>
            <person name="Tetreau G."/>
            <person name="Wang Y."/>
            <person name="Xiong G.H."/>
            <person name="Traut W."/>
            <person name="Walsh T.K."/>
            <person name="Worley K.C."/>
            <person name="Wu D."/>
            <person name="Wu W."/>
            <person name="Wu Y.Q."/>
            <person name="Zhang X."/>
            <person name="Zou Z."/>
            <person name="Zucker H."/>
            <person name="Briscoe A.D."/>
            <person name="Burmester T."/>
            <person name="Clem R.J."/>
            <person name="Feyereisen R."/>
            <person name="Grimmelikhuijzen C.J.P."/>
            <person name="Hamodrakas S.J."/>
            <person name="Hansson B.S."/>
            <person name="Huguet E."/>
            <person name="Jermiin L.S."/>
            <person name="Lan Q."/>
            <person name="Lehman H.K."/>
            <person name="Lorenzen M."/>
            <person name="Merzendorfer H."/>
            <person name="Michalopoulos I."/>
            <person name="Morton D.B."/>
            <person name="Muthukrishnan S."/>
            <person name="Oakeshott J.G."/>
            <person name="Palmer W."/>
            <person name="Park Y."/>
            <person name="Passarelli A.L."/>
            <person name="Rozas J."/>
            <person name="Schwartz L.M."/>
            <person name="Smith W."/>
            <person name="Southgate A."/>
            <person name="Vilcinskas A."/>
            <person name="Vogt R."/>
            <person name="Wang P."/>
            <person name="Werren J."/>
            <person name="Yu X.Q."/>
            <person name="Zhou J.J."/>
            <person name="Brown S.J."/>
            <person name="Scherer S.E."/>
            <person name="Richards S."/>
            <person name="Blissard G.W."/>
        </authorList>
    </citation>
    <scope>NUCLEOTIDE SEQUENCE</scope>
</reference>
<feature type="transmembrane region" description="Helical" evidence="1">
    <location>
        <begin position="20"/>
        <end position="44"/>
    </location>
</feature>
<proteinExistence type="predicted"/>
<keyword evidence="1" id="KW-0472">Membrane</keyword>
<dbReference type="PANTHER" id="PTHR46953:SF1">
    <property type="entry name" value="G-PROTEIN COUPLED RECEPTOR MTH-LIKE 1-RELATED"/>
    <property type="match status" value="1"/>
</dbReference>
<reference evidence="2" key="2">
    <citation type="submission" date="2020-12" db="EMBL/GenBank/DDBJ databases">
        <authorList>
            <person name="Kanost M."/>
        </authorList>
    </citation>
    <scope>NUCLEOTIDE SEQUENCE</scope>
</reference>
<name>A0A922C9M8_MANSE</name>
<dbReference type="InterPro" id="IPR052808">
    <property type="entry name" value="GPCR_Mth-like"/>
</dbReference>
<organism evidence="2 3">
    <name type="scientific">Manduca sexta</name>
    <name type="common">Tobacco hawkmoth</name>
    <name type="synonym">Tobacco hornworm</name>
    <dbReference type="NCBI Taxonomy" id="7130"/>
    <lineage>
        <taxon>Eukaryota</taxon>
        <taxon>Metazoa</taxon>
        <taxon>Ecdysozoa</taxon>
        <taxon>Arthropoda</taxon>
        <taxon>Hexapoda</taxon>
        <taxon>Insecta</taxon>
        <taxon>Pterygota</taxon>
        <taxon>Neoptera</taxon>
        <taxon>Endopterygota</taxon>
        <taxon>Lepidoptera</taxon>
        <taxon>Glossata</taxon>
        <taxon>Ditrysia</taxon>
        <taxon>Bombycoidea</taxon>
        <taxon>Sphingidae</taxon>
        <taxon>Sphinginae</taxon>
        <taxon>Sphingini</taxon>
        <taxon>Manduca</taxon>
    </lineage>
</organism>
<gene>
    <name evidence="2" type="ORF">O3G_MSEX001389</name>
</gene>
<comment type="caution">
    <text evidence="2">The sequence shown here is derived from an EMBL/GenBank/DDBJ whole genome shotgun (WGS) entry which is preliminary data.</text>
</comment>
<sequence length="87" mass="9613">MGLSWVLEVVSWAAGSSSSTVSVWSIFDLINALQGVVIFAIFVLQQPVRSYVKSSKLFKSCGRKVNGSEVSVSERNSIIREGRRDYV</sequence>
<evidence type="ECO:0000313" key="2">
    <source>
        <dbReference type="EMBL" id="KAG6440645.1"/>
    </source>
</evidence>
<evidence type="ECO:0000256" key="1">
    <source>
        <dbReference type="SAM" id="Phobius"/>
    </source>
</evidence>
<dbReference type="AlphaFoldDB" id="A0A922C9M8"/>